<dbReference type="Proteomes" id="UP000224634">
    <property type="component" value="Unassembled WGS sequence"/>
</dbReference>
<proteinExistence type="inferred from homology"/>
<accession>A0A2B7YYC5</accession>
<evidence type="ECO:0000313" key="14">
    <source>
        <dbReference type="EMBL" id="PGH26686.1"/>
    </source>
</evidence>
<feature type="region of interest" description="Disordered" evidence="12">
    <location>
        <begin position="1"/>
        <end position="40"/>
    </location>
</feature>
<feature type="domain" description="Mediator complex subunit Med12" evidence="13">
    <location>
        <begin position="271"/>
        <end position="334"/>
    </location>
</feature>
<comment type="subcellular location">
    <subcellularLocation>
        <location evidence="1">Nucleus</location>
    </subcellularLocation>
</comment>
<evidence type="ECO:0000256" key="1">
    <source>
        <dbReference type="ARBA" id="ARBA00004123"/>
    </source>
</evidence>
<comment type="similarity">
    <text evidence="2">Belongs to the Mediator complex subunit 12 family.</text>
</comment>
<evidence type="ECO:0000256" key="9">
    <source>
        <dbReference type="ARBA" id="ARBA00023242"/>
    </source>
</evidence>
<protein>
    <recommendedName>
        <fullName evidence="4">Mediator of RNA polymerase II transcription subunit 12</fullName>
    </recommendedName>
    <alternativeName>
        <fullName evidence="11">Mediator complex subunit 12</fullName>
    </alternativeName>
</protein>
<dbReference type="InterPro" id="IPR019035">
    <property type="entry name" value="Mediator_Med12"/>
</dbReference>
<feature type="region of interest" description="Disordered" evidence="12">
    <location>
        <begin position="78"/>
        <end position="161"/>
    </location>
</feature>
<organism evidence="14 15">
    <name type="scientific">Polytolypa hystricis (strain UAMH7299)</name>
    <dbReference type="NCBI Taxonomy" id="1447883"/>
    <lineage>
        <taxon>Eukaryota</taxon>
        <taxon>Fungi</taxon>
        <taxon>Dikarya</taxon>
        <taxon>Ascomycota</taxon>
        <taxon>Pezizomycotina</taxon>
        <taxon>Eurotiomycetes</taxon>
        <taxon>Eurotiomycetidae</taxon>
        <taxon>Onygenales</taxon>
        <taxon>Onygenales incertae sedis</taxon>
        <taxon>Polytolypa</taxon>
    </lineage>
</organism>
<evidence type="ECO:0000256" key="5">
    <source>
        <dbReference type="ARBA" id="ARBA00022491"/>
    </source>
</evidence>
<dbReference type="GO" id="GO:0016592">
    <property type="term" value="C:mediator complex"/>
    <property type="evidence" value="ECO:0007669"/>
    <property type="project" value="InterPro"/>
</dbReference>
<sequence length="1579" mass="175048">MTPHSSTAIPQLPLPRAVPSRTSGRPSASQPDPTLTSHVPHNAVVIDLSDNNYGTSGGDRPAKRLKLDAGVDMLDPGRMSAGVDLQPSINPSDLRRQFPSDASGGRQTWSTREGTIRTGQGGSMQDGNSEGEAQWSRPASLPPFPIRPWKYKPPKRHTAGVTHSKPIISADAVKTTPFRFQTPSDAPRVIAEKHADFYPWVGSHPEDVLTEQTSKQGFYDRVQVSQNESNTARPSLFAQFKHRAGLKLLSAVFTTALEKRQASSQVTASSTFRPPPRVTLTDNKREAWLRDLANASVPLRRLSRTIPHGIRGKVLLDQCLSKSIPIGRAIWLAKCVGANEIRAFKRKGTSAAVASGLEAKWVKDWTMNVQQFVEGVLGNCGEPDWKAKMSYALRLAARLFGEHLLDQDVFLEWFLTSLDTSSLNTLPAWLLMAGVYWESLVRYRKRGRRLAETLLEKLRQAQSFNHNNILHPITSRLSVLIKRFVQTRPSCFVLPQTWSKYQPVLFSCLNPGDQEEQLILAKLSDRNERVQRSKDVEKTAQKSPTQCLIRLLDSFCSSNDFSALSSECLKLPIDQSALIGKIMEWASTSFRAGLCRTYVAVRLLRRWKRCGVDIDSDILSFLAENHRGKGLRKMDIFHVISELIRSQSFSVGRYLQWLMARGVVHSKVLVGQTNGSTDVELLCHIPLCRLPEHVWNLRNTLLARTGYSVSGETRHTQLIKSFLKRRLPEIFSEDGGSEDHDMTDDINFATLSWTVKSHIGQWLRDHVASHIKSCLKSAMDNDFACDIKISRLTPDEFFEIRHVLECLSDLSMLADVLKHASRSDDAIVLASAADTLNYHFDSFNAIGATRDLFKSFTEAYVRVSKTDPPNTDLITSLLDVVIKVPDEIATLAVLRRDLVQLDRKLGIAASSPVSDHMADGLNTANPTFTEELNQLLASGNTMDEQTMARIFETLSKRLGSERTDLKLGTNEIARYLAQLRTFNTKTFDSLMVKWMVHFLKSAPRPSLVLILPPLIGVGCVTFQAFSSLVKAVVSSGSQREMIPDRLRLYLDMLRLLDTKEAADGPFLDLVLYRFKIARREYLSQCPFDVLSLVQDILVELSGSTATLAESDHGYALKDLILPLLREQIVSHQDIDSRDGVDKVLTKYPTCADVIHQALFSLLGLQAEGALAVVDDTMQLINDLSLPLCLAQLRLHFNTVSDDETKTKVLDLLFKTAESGVQSGNSHWRDVLGVLQADAAQHVRRRAESQILSMLLPPALQHSAADESSETTNPSRTSLVYLRIVEDLAYSIADGGASGFGASLVEKMNMLLQRVVLLSNETKNSDNPGVNGDAASGLAPAPQEQAIALWFYVLLRIVAIHHSTLSSTATSKSDLVDRTRLLITICCIALSPIFSKTQRFRFPSTIPLPPSKFQLDRSITAANLQVQALDVAATLVDSLPDEARQQCVRFLRERCPPFLQPQNDPRLLFLLGPLTDTPPPSSTPSQLPAPQNSQIAAGAANLAAPLPSHSFPASNSNNMTPTAAEDSNSLMSKLRFQQRGRIIGPYPMRAWEMLEESAPIVGVNDTALNLGYFGARQTRG</sequence>
<evidence type="ECO:0000256" key="2">
    <source>
        <dbReference type="ARBA" id="ARBA00010289"/>
    </source>
</evidence>
<gene>
    <name evidence="14" type="ORF">AJ80_01632</name>
</gene>
<dbReference type="Pfam" id="PF09497">
    <property type="entry name" value="Med12"/>
    <property type="match status" value="1"/>
</dbReference>
<reference evidence="14 15" key="1">
    <citation type="submission" date="2017-10" db="EMBL/GenBank/DDBJ databases">
        <title>Comparative genomics in systemic dimorphic fungi from Ajellomycetaceae.</title>
        <authorList>
            <person name="Munoz J.F."/>
            <person name="Mcewen J.G."/>
            <person name="Clay O.K."/>
            <person name="Cuomo C.A."/>
        </authorList>
    </citation>
    <scope>NUCLEOTIDE SEQUENCE [LARGE SCALE GENOMIC DNA]</scope>
    <source>
        <strain evidence="14 15">UAMH7299</strain>
    </source>
</reference>
<keyword evidence="8" id="KW-0804">Transcription</keyword>
<dbReference type="GO" id="GO:0003712">
    <property type="term" value="F:transcription coregulator activity"/>
    <property type="evidence" value="ECO:0007669"/>
    <property type="project" value="InterPro"/>
</dbReference>
<dbReference type="OrthoDB" id="20828at2759"/>
<dbReference type="STRING" id="1447883.A0A2B7YYC5"/>
<evidence type="ECO:0000256" key="6">
    <source>
        <dbReference type="ARBA" id="ARBA00023015"/>
    </source>
</evidence>
<name>A0A2B7YYC5_POLH7</name>
<keyword evidence="7" id="KW-0010">Activator</keyword>
<evidence type="ECO:0000256" key="10">
    <source>
        <dbReference type="ARBA" id="ARBA00025661"/>
    </source>
</evidence>
<dbReference type="Pfam" id="PF25326">
    <property type="entry name" value="ARM_SRB8"/>
    <property type="match status" value="1"/>
</dbReference>
<evidence type="ECO:0000256" key="4">
    <source>
        <dbReference type="ARBA" id="ARBA00019622"/>
    </source>
</evidence>
<evidence type="ECO:0000256" key="12">
    <source>
        <dbReference type="SAM" id="MobiDB-lite"/>
    </source>
</evidence>
<feature type="compositionally biased region" description="Polar residues" evidence="12">
    <location>
        <begin position="1510"/>
        <end position="1525"/>
    </location>
</feature>
<keyword evidence="15" id="KW-1185">Reference proteome</keyword>
<keyword evidence="5" id="KW-0678">Repressor</keyword>
<evidence type="ECO:0000256" key="7">
    <source>
        <dbReference type="ARBA" id="ARBA00023159"/>
    </source>
</evidence>
<dbReference type="EMBL" id="PDNA01000014">
    <property type="protein sequence ID" value="PGH26686.1"/>
    <property type="molecule type" value="Genomic_DNA"/>
</dbReference>
<dbReference type="PANTHER" id="PTHR46567:SF1">
    <property type="entry name" value="MEDIATOR OF RNA POLYMERASE II TRANSCRIPTION SUBUNIT 12"/>
    <property type="match status" value="1"/>
</dbReference>
<evidence type="ECO:0000259" key="13">
    <source>
        <dbReference type="SMART" id="SM01281"/>
    </source>
</evidence>
<feature type="compositionally biased region" description="Basic residues" evidence="12">
    <location>
        <begin position="149"/>
        <end position="158"/>
    </location>
</feature>
<comment type="caution">
    <text evidence="14">The sequence shown here is derived from an EMBL/GenBank/DDBJ whole genome shotgun (WGS) entry which is preliminary data.</text>
</comment>
<dbReference type="PANTHER" id="PTHR46567">
    <property type="entry name" value="MEDIATOR OF RNA POLYMERASE II TRANSCRIPTION SUBUNIT 12"/>
    <property type="match status" value="1"/>
</dbReference>
<keyword evidence="6" id="KW-0805">Transcription regulation</keyword>
<comment type="function">
    <text evidence="10">Component of the SRB8-11 complex. The SRB8-11 complex is a regulatory module of the Mediator complex which is itself involved in regulation of basal and activated RNA polymerase II-dependent transcription. The SRB8-11 complex may be involved in the transcriptional repression of a subset of genes regulated by Mediator. It may inhibit the association of the Mediator complex with RNA polymerase II to form the holoenzyme complex.</text>
</comment>
<evidence type="ECO:0000256" key="11">
    <source>
        <dbReference type="ARBA" id="ARBA00032010"/>
    </source>
</evidence>
<feature type="compositionally biased region" description="Polar residues" evidence="12">
    <location>
        <begin position="20"/>
        <end position="39"/>
    </location>
</feature>
<evidence type="ECO:0000256" key="3">
    <source>
        <dbReference type="ARBA" id="ARBA00011629"/>
    </source>
</evidence>
<keyword evidence="9" id="KW-0539">Nucleus</keyword>
<comment type="subunit">
    <text evidence="3">Component of the SRB8-11 complex, which itself associates with the Mediator complex.</text>
</comment>
<evidence type="ECO:0000313" key="15">
    <source>
        <dbReference type="Proteomes" id="UP000224634"/>
    </source>
</evidence>
<dbReference type="SMART" id="SM01281">
    <property type="entry name" value="Med12"/>
    <property type="match status" value="1"/>
</dbReference>
<feature type="region of interest" description="Disordered" evidence="12">
    <location>
        <begin position="1505"/>
        <end position="1525"/>
    </location>
</feature>
<dbReference type="InterPro" id="IPR057344">
    <property type="entry name" value="ARM_SRB8"/>
</dbReference>
<dbReference type="GO" id="GO:0006357">
    <property type="term" value="P:regulation of transcription by RNA polymerase II"/>
    <property type="evidence" value="ECO:0007669"/>
    <property type="project" value="InterPro"/>
</dbReference>
<evidence type="ECO:0000256" key="8">
    <source>
        <dbReference type="ARBA" id="ARBA00023163"/>
    </source>
</evidence>